<dbReference type="InterPro" id="IPR016195">
    <property type="entry name" value="Pol/histidinol_Pase-like"/>
</dbReference>
<evidence type="ECO:0000256" key="2">
    <source>
        <dbReference type="ARBA" id="ARBA00009152"/>
    </source>
</evidence>
<dbReference type="EC" id="3.1.3.15" evidence="3 8"/>
<dbReference type="PANTHER" id="PTHR21039">
    <property type="entry name" value="HISTIDINOL PHOSPHATASE-RELATED"/>
    <property type="match status" value="1"/>
</dbReference>
<name>A0A3G8YRK0_9DEIO</name>
<comment type="similarity">
    <text evidence="2 8">Belongs to the PHP hydrolase family. HisK subfamily.</text>
</comment>
<dbReference type="KEGG" id="dph:EHF33_07790"/>
<evidence type="ECO:0000256" key="3">
    <source>
        <dbReference type="ARBA" id="ARBA00013085"/>
    </source>
</evidence>
<evidence type="ECO:0000256" key="1">
    <source>
        <dbReference type="ARBA" id="ARBA00004970"/>
    </source>
</evidence>
<dbReference type="GO" id="GO:0000105">
    <property type="term" value="P:L-histidine biosynthetic process"/>
    <property type="evidence" value="ECO:0007669"/>
    <property type="project" value="UniProtKB-UniRule"/>
</dbReference>
<dbReference type="RefSeq" id="WP_124872970.1">
    <property type="nucleotide sequence ID" value="NZ_CP034183.1"/>
</dbReference>
<evidence type="ECO:0000256" key="4">
    <source>
        <dbReference type="ARBA" id="ARBA00022605"/>
    </source>
</evidence>
<dbReference type="Proteomes" id="UP000276417">
    <property type="component" value="Chromosome 1"/>
</dbReference>
<sequence>MPLPPHLFDSHLHTPLCNHAEGSPREYAQAALDLGLSGVCFTDHIPMPAWFDAEWRMKRGQLDEYVQTVKDVQREFGGRLVVRLGLEADFHPGTERYVAQILEEHPWDYVIGSVHYIGAWGFDNPAFKDEYRQRDLAGLYRHYYALVEGAARSTLFDAIGHLDLPKKFGDTDPDGMAALHALDVIAMQGLSLDFNTAGWRKPVKEAYPAPDLVRAAATRGIPFVLGSDAHAPAEVGYRFGDAVKEIHDVEGVIVSYAGRERVG</sequence>
<dbReference type="EMBL" id="CP034183">
    <property type="protein sequence ID" value="AZI43856.1"/>
    <property type="molecule type" value="Genomic_DNA"/>
</dbReference>
<evidence type="ECO:0000256" key="5">
    <source>
        <dbReference type="ARBA" id="ARBA00022801"/>
    </source>
</evidence>
<dbReference type="OrthoDB" id="9775255at2"/>
<dbReference type="NCBIfam" id="NF005596">
    <property type="entry name" value="PRK07328.1"/>
    <property type="match status" value="1"/>
</dbReference>
<evidence type="ECO:0000259" key="9">
    <source>
        <dbReference type="Pfam" id="PF02811"/>
    </source>
</evidence>
<dbReference type="GO" id="GO:0004401">
    <property type="term" value="F:histidinol-phosphatase activity"/>
    <property type="evidence" value="ECO:0007669"/>
    <property type="project" value="UniProtKB-UniRule"/>
</dbReference>
<accession>A0A3G8YRK0</accession>
<comment type="catalytic activity">
    <reaction evidence="7 8">
        <text>L-histidinol phosphate + H2O = L-histidinol + phosphate</text>
        <dbReference type="Rhea" id="RHEA:14465"/>
        <dbReference type="ChEBI" id="CHEBI:15377"/>
        <dbReference type="ChEBI" id="CHEBI:43474"/>
        <dbReference type="ChEBI" id="CHEBI:57699"/>
        <dbReference type="ChEBI" id="CHEBI:57980"/>
        <dbReference type="EC" id="3.1.3.15"/>
    </reaction>
</comment>
<keyword evidence="4 8" id="KW-0028">Amino-acid biosynthesis</keyword>
<dbReference type="NCBIfam" id="TIGR01856">
    <property type="entry name" value="hisJ_fam"/>
    <property type="match status" value="1"/>
</dbReference>
<dbReference type="Pfam" id="PF13263">
    <property type="entry name" value="PHP_C"/>
    <property type="match status" value="1"/>
</dbReference>
<keyword evidence="5 8" id="KW-0378">Hydrolase</keyword>
<gene>
    <name evidence="10" type="ORF">EHF33_07790</name>
</gene>
<dbReference type="UniPathway" id="UPA00031">
    <property type="reaction ID" value="UER00013"/>
</dbReference>
<keyword evidence="11" id="KW-1185">Reference proteome</keyword>
<protein>
    <recommendedName>
        <fullName evidence="3 8">Histidinol-phosphatase</fullName>
        <shortName evidence="8">HolPase</shortName>
        <ecNumber evidence="3 8">3.1.3.15</ecNumber>
    </recommendedName>
</protein>
<evidence type="ECO:0000313" key="10">
    <source>
        <dbReference type="EMBL" id="AZI43856.1"/>
    </source>
</evidence>
<dbReference type="AlphaFoldDB" id="A0A3G8YRK0"/>
<dbReference type="InterPro" id="IPR004013">
    <property type="entry name" value="PHP_dom"/>
</dbReference>
<dbReference type="Gene3D" id="3.20.20.140">
    <property type="entry name" value="Metal-dependent hydrolases"/>
    <property type="match status" value="1"/>
</dbReference>
<evidence type="ECO:0000313" key="11">
    <source>
        <dbReference type="Proteomes" id="UP000276417"/>
    </source>
</evidence>
<evidence type="ECO:0000256" key="8">
    <source>
        <dbReference type="RuleBase" id="RU366003"/>
    </source>
</evidence>
<dbReference type="SUPFAM" id="SSF89550">
    <property type="entry name" value="PHP domain-like"/>
    <property type="match status" value="1"/>
</dbReference>
<dbReference type="PANTHER" id="PTHR21039:SF0">
    <property type="entry name" value="HISTIDINOL-PHOSPHATASE"/>
    <property type="match status" value="1"/>
</dbReference>
<reference evidence="10 11" key="1">
    <citation type="submission" date="2018-11" db="EMBL/GenBank/DDBJ databases">
        <title>Deinococcus shelandsis sp. nov., isolated from South Shetland Islands soil of Antarctica.</title>
        <authorList>
            <person name="Tian J."/>
        </authorList>
    </citation>
    <scope>NUCLEOTIDE SEQUENCE [LARGE SCALE GENOMIC DNA]</scope>
    <source>
        <strain evidence="10 11">S14-83T</strain>
    </source>
</reference>
<dbReference type="CDD" id="cd12110">
    <property type="entry name" value="PHP_HisPPase_Hisj_like"/>
    <property type="match status" value="1"/>
</dbReference>
<proteinExistence type="inferred from homology"/>
<dbReference type="InterPro" id="IPR010140">
    <property type="entry name" value="Histidinol_P_phosphatase_HisJ"/>
</dbReference>
<comment type="pathway">
    <text evidence="1 8">Amino-acid biosynthesis; L-histidine biosynthesis; L-histidine from 5-phospho-alpha-D-ribose 1-diphosphate: step 8/9.</text>
</comment>
<dbReference type="GO" id="GO:0005737">
    <property type="term" value="C:cytoplasm"/>
    <property type="evidence" value="ECO:0007669"/>
    <property type="project" value="TreeGrafter"/>
</dbReference>
<keyword evidence="6 8" id="KW-0368">Histidine biosynthesis</keyword>
<evidence type="ECO:0000256" key="7">
    <source>
        <dbReference type="ARBA" id="ARBA00049158"/>
    </source>
</evidence>
<organism evidence="10 11">
    <name type="scientific">Deinococcus psychrotolerans</name>
    <dbReference type="NCBI Taxonomy" id="2489213"/>
    <lineage>
        <taxon>Bacteria</taxon>
        <taxon>Thermotogati</taxon>
        <taxon>Deinococcota</taxon>
        <taxon>Deinococci</taxon>
        <taxon>Deinococcales</taxon>
        <taxon>Deinococcaceae</taxon>
        <taxon>Deinococcus</taxon>
    </lineage>
</organism>
<evidence type="ECO:0000256" key="6">
    <source>
        <dbReference type="ARBA" id="ARBA00023102"/>
    </source>
</evidence>
<feature type="domain" description="PHP" evidence="9">
    <location>
        <begin position="9"/>
        <end position="197"/>
    </location>
</feature>
<dbReference type="Pfam" id="PF02811">
    <property type="entry name" value="PHP"/>
    <property type="match status" value="1"/>
</dbReference>